<dbReference type="InterPro" id="IPR017441">
    <property type="entry name" value="Protein_kinase_ATP_BS"/>
</dbReference>
<dbReference type="Proteomes" id="UP001470230">
    <property type="component" value="Unassembled WGS sequence"/>
</dbReference>
<feature type="domain" description="Protein kinase" evidence="12">
    <location>
        <begin position="13"/>
        <end position="303"/>
    </location>
</feature>
<dbReference type="InterPro" id="IPR000719">
    <property type="entry name" value="Prot_kinase_dom"/>
</dbReference>
<dbReference type="Gene3D" id="1.10.510.10">
    <property type="entry name" value="Transferase(Phosphotransferase) domain 1"/>
    <property type="match status" value="1"/>
</dbReference>
<comment type="catalytic activity">
    <reaction evidence="8">
        <text>L-seryl-[protein] + ATP = O-phospho-L-seryl-[protein] + ADP + H(+)</text>
        <dbReference type="Rhea" id="RHEA:17989"/>
        <dbReference type="Rhea" id="RHEA-COMP:9863"/>
        <dbReference type="Rhea" id="RHEA-COMP:11604"/>
        <dbReference type="ChEBI" id="CHEBI:15378"/>
        <dbReference type="ChEBI" id="CHEBI:29999"/>
        <dbReference type="ChEBI" id="CHEBI:30616"/>
        <dbReference type="ChEBI" id="CHEBI:83421"/>
        <dbReference type="ChEBI" id="CHEBI:456216"/>
        <dbReference type="EC" id="2.7.11.22"/>
    </reaction>
</comment>
<dbReference type="EMBL" id="JAPFFF010000004">
    <property type="protein sequence ID" value="KAK8891466.1"/>
    <property type="molecule type" value="Genomic_DNA"/>
</dbReference>
<comment type="caution">
    <text evidence="13">The sequence shown here is derived from an EMBL/GenBank/DDBJ whole genome shotgun (WGS) entry which is preliminary data.</text>
</comment>
<dbReference type="EMBL" id="JAPFFF010000260">
    <property type="protein sequence ID" value="KAK8834950.1"/>
    <property type="molecule type" value="Genomic_DNA"/>
</dbReference>
<evidence type="ECO:0000256" key="8">
    <source>
        <dbReference type="ARBA" id="ARBA00048367"/>
    </source>
</evidence>
<accession>A0ABR2GNZ2</accession>
<dbReference type="InterPro" id="IPR050108">
    <property type="entry name" value="CDK"/>
</dbReference>
<comment type="similarity">
    <text evidence="1">Belongs to the protein kinase superfamily. CMGC Ser/Thr protein kinase family. CDC2/CDKX subfamily.</text>
</comment>
<evidence type="ECO:0000256" key="2">
    <source>
        <dbReference type="ARBA" id="ARBA00022527"/>
    </source>
</evidence>
<reference evidence="13 15" key="1">
    <citation type="submission" date="2024-04" db="EMBL/GenBank/DDBJ databases">
        <title>Tritrichomonas musculus Genome.</title>
        <authorList>
            <person name="Alves-Ferreira E."/>
            <person name="Grigg M."/>
            <person name="Lorenzi H."/>
            <person name="Galac M."/>
        </authorList>
    </citation>
    <scope>NUCLEOTIDE SEQUENCE [LARGE SCALE GENOMIC DNA]</scope>
    <source>
        <strain evidence="13 15">EAF2021</strain>
    </source>
</reference>
<evidence type="ECO:0000256" key="6">
    <source>
        <dbReference type="ARBA" id="ARBA00022840"/>
    </source>
</evidence>
<comment type="catalytic activity">
    <reaction evidence="7">
        <text>L-threonyl-[protein] + ATP = O-phospho-L-threonyl-[protein] + ADP + H(+)</text>
        <dbReference type="Rhea" id="RHEA:46608"/>
        <dbReference type="Rhea" id="RHEA-COMP:11060"/>
        <dbReference type="Rhea" id="RHEA-COMP:11605"/>
        <dbReference type="ChEBI" id="CHEBI:15378"/>
        <dbReference type="ChEBI" id="CHEBI:30013"/>
        <dbReference type="ChEBI" id="CHEBI:30616"/>
        <dbReference type="ChEBI" id="CHEBI:61977"/>
        <dbReference type="ChEBI" id="CHEBI:456216"/>
        <dbReference type="EC" id="2.7.11.22"/>
    </reaction>
</comment>
<evidence type="ECO:0000256" key="7">
    <source>
        <dbReference type="ARBA" id="ARBA00047811"/>
    </source>
</evidence>
<evidence type="ECO:0000259" key="12">
    <source>
        <dbReference type="PROSITE" id="PS50011"/>
    </source>
</evidence>
<evidence type="ECO:0000313" key="14">
    <source>
        <dbReference type="EMBL" id="KAK8891466.1"/>
    </source>
</evidence>
<dbReference type="GO" id="GO:0016301">
    <property type="term" value="F:kinase activity"/>
    <property type="evidence" value="ECO:0007669"/>
    <property type="project" value="UniProtKB-KW"/>
</dbReference>
<dbReference type="InterPro" id="IPR008271">
    <property type="entry name" value="Ser/Thr_kinase_AS"/>
</dbReference>
<evidence type="ECO:0000256" key="3">
    <source>
        <dbReference type="ARBA" id="ARBA00022679"/>
    </source>
</evidence>
<organism evidence="13 15">
    <name type="scientific">Tritrichomonas musculus</name>
    <dbReference type="NCBI Taxonomy" id="1915356"/>
    <lineage>
        <taxon>Eukaryota</taxon>
        <taxon>Metamonada</taxon>
        <taxon>Parabasalia</taxon>
        <taxon>Tritrichomonadida</taxon>
        <taxon>Tritrichomonadidae</taxon>
        <taxon>Tritrichomonas</taxon>
    </lineage>
</organism>
<dbReference type="Pfam" id="PF00069">
    <property type="entry name" value="Pkinase"/>
    <property type="match status" value="1"/>
</dbReference>
<dbReference type="PROSITE" id="PS00108">
    <property type="entry name" value="PROTEIN_KINASE_ST"/>
    <property type="match status" value="1"/>
</dbReference>
<evidence type="ECO:0000256" key="10">
    <source>
        <dbReference type="PROSITE-ProRule" id="PRU10141"/>
    </source>
</evidence>
<name>A0ABR2GNZ2_9EUKA</name>
<evidence type="ECO:0000313" key="15">
    <source>
        <dbReference type="Proteomes" id="UP001470230"/>
    </source>
</evidence>
<feature type="binding site" evidence="10">
    <location>
        <position position="42"/>
    </location>
    <ligand>
        <name>ATP</name>
        <dbReference type="ChEBI" id="CHEBI:30616"/>
    </ligand>
</feature>
<dbReference type="PROSITE" id="PS00107">
    <property type="entry name" value="PROTEIN_KINASE_ATP"/>
    <property type="match status" value="1"/>
</dbReference>
<keyword evidence="3" id="KW-0808">Transferase</keyword>
<keyword evidence="4 10" id="KW-0547">Nucleotide-binding</keyword>
<dbReference type="InterPro" id="IPR011009">
    <property type="entry name" value="Kinase-like_dom_sf"/>
</dbReference>
<evidence type="ECO:0000256" key="1">
    <source>
        <dbReference type="ARBA" id="ARBA00006485"/>
    </source>
</evidence>
<evidence type="ECO:0000256" key="4">
    <source>
        <dbReference type="ARBA" id="ARBA00022741"/>
    </source>
</evidence>
<sequence>MSAGKASLIAGRFKSFKALGEGTYGIVYIAKDVKENQFVALKKFRTRKAQDGIDYNTIQEIRQLSELNHPNILRFLGVFPSDDSLYIATEYLPVSLSHLIYTKDESKLLSEADIKCIMRMILEGLNYLHKNWIIHRDLKPANMLLSPGGILKLIDFGLSTDFPPDFGPMISQVVTQWYKAPELCFGANYYGPAIDIWSVGCIFAEMLLNKPFLPGANDLEELQLIANVFGQIVWPGCDKLPGFVKILPNNPANKENPGVPAIPLAQLFSAIKDPAAIDLLAKLMAIDPSQRISAEDALHHPYFQSLPLPTLPSDLPISKEAKNSSGVPMSLLMTTGLMTGAGSMTARTKYAPGTTLIAMKK</sequence>
<dbReference type="PANTHER" id="PTHR24056">
    <property type="entry name" value="CELL DIVISION PROTEIN KINASE"/>
    <property type="match status" value="1"/>
</dbReference>
<dbReference type="PROSITE" id="PS50011">
    <property type="entry name" value="PROTEIN_KINASE_DOM"/>
    <property type="match status" value="1"/>
</dbReference>
<evidence type="ECO:0000256" key="5">
    <source>
        <dbReference type="ARBA" id="ARBA00022777"/>
    </source>
</evidence>
<evidence type="ECO:0000256" key="9">
    <source>
        <dbReference type="ARBA" id="ARBA00049280"/>
    </source>
</evidence>
<gene>
    <name evidence="13" type="ORF">M9Y10_020003</name>
    <name evidence="14" type="ORF">M9Y10_028675</name>
</gene>
<keyword evidence="2 11" id="KW-0723">Serine/threonine-protein kinase</keyword>
<keyword evidence="6 10" id="KW-0067">ATP-binding</keyword>
<dbReference type="PANTHER" id="PTHR24056:SF495">
    <property type="entry name" value="CYCLIN-DEPENDENT KINASE 8-RELATED"/>
    <property type="match status" value="1"/>
</dbReference>
<keyword evidence="5 13" id="KW-0418">Kinase</keyword>
<proteinExistence type="inferred from homology"/>
<evidence type="ECO:0000256" key="11">
    <source>
        <dbReference type="RuleBase" id="RU000304"/>
    </source>
</evidence>
<evidence type="ECO:0000313" key="13">
    <source>
        <dbReference type="EMBL" id="KAK8834950.1"/>
    </source>
</evidence>
<keyword evidence="15" id="KW-1185">Reference proteome</keyword>
<dbReference type="SMART" id="SM00220">
    <property type="entry name" value="S_TKc"/>
    <property type="match status" value="1"/>
</dbReference>
<dbReference type="Gene3D" id="3.30.200.20">
    <property type="entry name" value="Phosphorylase Kinase, domain 1"/>
    <property type="match status" value="1"/>
</dbReference>
<comment type="catalytic activity">
    <reaction evidence="9">
        <text>[DNA-directed RNA polymerase] + ATP = phospho-[DNA-directed RNA polymerase] + ADP + H(+)</text>
        <dbReference type="Rhea" id="RHEA:10216"/>
        <dbReference type="Rhea" id="RHEA-COMP:11321"/>
        <dbReference type="Rhea" id="RHEA-COMP:11322"/>
        <dbReference type="ChEBI" id="CHEBI:15378"/>
        <dbReference type="ChEBI" id="CHEBI:30616"/>
        <dbReference type="ChEBI" id="CHEBI:43176"/>
        <dbReference type="ChEBI" id="CHEBI:68546"/>
        <dbReference type="ChEBI" id="CHEBI:456216"/>
        <dbReference type="EC" id="2.7.11.23"/>
    </reaction>
</comment>
<protein>
    <submittedName>
        <fullName evidence="13">Cyclin-Dependent Kinase 7</fullName>
    </submittedName>
</protein>
<dbReference type="SUPFAM" id="SSF56112">
    <property type="entry name" value="Protein kinase-like (PK-like)"/>
    <property type="match status" value="1"/>
</dbReference>